<dbReference type="SUPFAM" id="SSF51735">
    <property type="entry name" value="NAD(P)-binding Rossmann-fold domains"/>
    <property type="match status" value="1"/>
</dbReference>
<dbReference type="SMART" id="SM00822">
    <property type="entry name" value="PKS_KR"/>
    <property type="match status" value="1"/>
</dbReference>
<dbReference type="InterPro" id="IPR013968">
    <property type="entry name" value="PKS_KR"/>
</dbReference>
<dbReference type="Proteomes" id="UP001165135">
    <property type="component" value="Unassembled WGS sequence"/>
</dbReference>
<dbReference type="AlphaFoldDB" id="A0A9W6RDC4"/>
<dbReference type="RefSeq" id="WP_285619550.1">
    <property type="nucleotide sequence ID" value="NZ_BSTJ01000002.1"/>
</dbReference>
<dbReference type="InterPro" id="IPR057326">
    <property type="entry name" value="KR_dom"/>
</dbReference>
<dbReference type="Pfam" id="PF21089">
    <property type="entry name" value="PKS_DH_N"/>
    <property type="match status" value="1"/>
</dbReference>
<feature type="region of interest" description="N-terminal hotdog fold" evidence="2">
    <location>
        <begin position="275"/>
        <end position="404"/>
    </location>
</feature>
<feature type="domain" description="PKS/mFAS DH" evidence="4">
    <location>
        <begin position="275"/>
        <end position="569"/>
    </location>
</feature>
<dbReference type="GO" id="GO:0006633">
    <property type="term" value="P:fatty acid biosynthetic process"/>
    <property type="evidence" value="ECO:0007669"/>
    <property type="project" value="TreeGrafter"/>
</dbReference>
<evidence type="ECO:0000313" key="5">
    <source>
        <dbReference type="EMBL" id="GLY73936.1"/>
    </source>
</evidence>
<evidence type="ECO:0000256" key="3">
    <source>
        <dbReference type="SAM" id="MobiDB-lite"/>
    </source>
</evidence>
<dbReference type="InterPro" id="IPR049551">
    <property type="entry name" value="PKS_DH_C"/>
</dbReference>
<dbReference type="SMART" id="SM00826">
    <property type="entry name" value="PKS_DH"/>
    <property type="match status" value="1"/>
</dbReference>
<evidence type="ECO:0000259" key="4">
    <source>
        <dbReference type="PROSITE" id="PS52019"/>
    </source>
</evidence>
<dbReference type="InterPro" id="IPR050091">
    <property type="entry name" value="PKS_NRPS_Biosynth_Enz"/>
</dbReference>
<dbReference type="GO" id="GO:0004312">
    <property type="term" value="F:fatty acid synthase activity"/>
    <property type="evidence" value="ECO:0007669"/>
    <property type="project" value="TreeGrafter"/>
</dbReference>
<comment type="caution">
    <text evidence="5">The sequence shown here is derived from an EMBL/GenBank/DDBJ whole genome shotgun (WGS) entry which is preliminary data.</text>
</comment>
<proteinExistence type="predicted"/>
<dbReference type="InterPro" id="IPR049552">
    <property type="entry name" value="PKS_DH_N"/>
</dbReference>
<evidence type="ECO:0000313" key="6">
    <source>
        <dbReference type="Proteomes" id="UP001165135"/>
    </source>
</evidence>
<feature type="active site" description="Proton donor; for dehydratase activity" evidence="2">
    <location>
        <position position="486"/>
    </location>
</feature>
<organism evidence="5 6">
    <name type="scientific">Actinoallomurus iriomotensis</name>
    <dbReference type="NCBI Taxonomy" id="478107"/>
    <lineage>
        <taxon>Bacteria</taxon>
        <taxon>Bacillati</taxon>
        <taxon>Actinomycetota</taxon>
        <taxon>Actinomycetes</taxon>
        <taxon>Streptosporangiales</taxon>
        <taxon>Thermomonosporaceae</taxon>
        <taxon>Actinoallomurus</taxon>
    </lineage>
</organism>
<dbReference type="Gene3D" id="3.40.50.720">
    <property type="entry name" value="NAD(P)-binding Rossmann-like Domain"/>
    <property type="match status" value="1"/>
</dbReference>
<dbReference type="InterPro" id="IPR049900">
    <property type="entry name" value="PKS_mFAS_DH"/>
</dbReference>
<keyword evidence="1" id="KW-0808">Transferase</keyword>
<dbReference type="Pfam" id="PF08659">
    <property type="entry name" value="KR"/>
    <property type="match status" value="1"/>
</dbReference>
<feature type="compositionally biased region" description="Pro residues" evidence="3">
    <location>
        <begin position="408"/>
        <end position="423"/>
    </location>
</feature>
<dbReference type="Pfam" id="PF14765">
    <property type="entry name" value="PS-DH"/>
    <property type="match status" value="1"/>
</dbReference>
<dbReference type="InterPro" id="IPR042104">
    <property type="entry name" value="PKS_dehydratase_sf"/>
</dbReference>
<dbReference type="PROSITE" id="PS52019">
    <property type="entry name" value="PKS_MFAS_DH"/>
    <property type="match status" value="1"/>
</dbReference>
<dbReference type="PANTHER" id="PTHR43775">
    <property type="entry name" value="FATTY ACID SYNTHASE"/>
    <property type="match status" value="1"/>
</dbReference>
<evidence type="ECO:0000256" key="1">
    <source>
        <dbReference type="ARBA" id="ARBA00022679"/>
    </source>
</evidence>
<sequence length="577" mass="61130">MSPPGPDTLFVVSGGGRGITARCVVELAGRFGGRYLLLGRTDPGAPEPTWSAGASGPAELREAALRARGEHGRPTTPTELERSVAEVVASREVRATLDAVTHAGGRAEYLPVDVTDAAALRRALTPALADGAGEVVLVHGAGVLADRPIGRKTVADYERVVGPKVTGLVNLLACLPEERLHQVVLFSSAAGFFGNPGQSDYALANEVLNKAALLLRRRRPGCRMLVLNWGPWDGGMVTGSLRALFAGRDVPLIDPAAGADLLARELARHPGGDVEVVVGRAPAARPSPIGPPAVHRVRRRLDPAANPFLRDHVVDGRRVLPAVVSGSWLVNSAEELLPGLRVVAIRDFRVFNGVVLTDDTPVELTLELTPEAAPVSMGGDDVVLAAKVWSETGSGSRPRYGARLALSPHPPGAPRVDAPPSPVPGAAEGERLYQDGTLFHGPLFRGIRRVLSHDASHIWLECRLPEVPVSAQGQFPVRSVNHFVADVGFQAMLVWVRLHTGMASLPLSCAGSDIYRPLPFDRTFYARAEVRRHDAGSMAADVVLCDAGGRVHLRLAGAEVTVSARLAERFRAVGASA</sequence>
<dbReference type="EMBL" id="BSTJ01000002">
    <property type="protein sequence ID" value="GLY73936.1"/>
    <property type="molecule type" value="Genomic_DNA"/>
</dbReference>
<name>A0A9W6RDC4_9ACTN</name>
<dbReference type="InterPro" id="IPR036291">
    <property type="entry name" value="NAD(P)-bd_dom_sf"/>
</dbReference>
<evidence type="ECO:0000256" key="2">
    <source>
        <dbReference type="PROSITE-ProRule" id="PRU01363"/>
    </source>
</evidence>
<feature type="region of interest" description="Disordered" evidence="3">
    <location>
        <begin position="406"/>
        <end position="427"/>
    </location>
</feature>
<dbReference type="InterPro" id="IPR020807">
    <property type="entry name" value="PKS_DH"/>
</dbReference>
<gene>
    <name evidence="5" type="ORF">Airi01_022030</name>
</gene>
<feature type="active site" description="Proton acceptor; for dehydratase activity" evidence="2">
    <location>
        <position position="312"/>
    </location>
</feature>
<accession>A0A9W6RDC4</accession>
<feature type="region of interest" description="C-terminal hotdog fold" evidence="2">
    <location>
        <begin position="423"/>
        <end position="569"/>
    </location>
</feature>
<protein>
    <recommendedName>
        <fullName evidence="4">PKS/mFAS DH domain-containing protein</fullName>
    </recommendedName>
</protein>
<reference evidence="5" key="1">
    <citation type="submission" date="2023-03" db="EMBL/GenBank/DDBJ databases">
        <title>Actinoallomurus iriomotensis NBRC 103681.</title>
        <authorList>
            <person name="Ichikawa N."/>
            <person name="Sato H."/>
            <person name="Tonouchi N."/>
        </authorList>
    </citation>
    <scope>NUCLEOTIDE SEQUENCE</scope>
    <source>
        <strain evidence="5">NBRC 103681</strain>
    </source>
</reference>
<dbReference type="Gene3D" id="3.10.129.110">
    <property type="entry name" value="Polyketide synthase dehydratase"/>
    <property type="match status" value="1"/>
</dbReference>
<dbReference type="PANTHER" id="PTHR43775:SF51">
    <property type="entry name" value="INACTIVE PHENOLPHTHIOCEROL SYNTHESIS POLYKETIDE SYNTHASE TYPE I PKS1-RELATED"/>
    <property type="match status" value="1"/>
</dbReference>